<dbReference type="Proteomes" id="UP001168552">
    <property type="component" value="Unassembled WGS sequence"/>
</dbReference>
<dbReference type="CDD" id="cd09854">
    <property type="entry name" value="PIN_VapC-like"/>
    <property type="match status" value="1"/>
</dbReference>
<evidence type="ECO:0000313" key="2">
    <source>
        <dbReference type="EMBL" id="MDN4165326.1"/>
    </source>
</evidence>
<dbReference type="InterPro" id="IPR029060">
    <property type="entry name" value="PIN-like_dom_sf"/>
</dbReference>
<proteinExistence type="predicted"/>
<reference evidence="2" key="1">
    <citation type="submission" date="2023-06" db="EMBL/GenBank/DDBJ databases">
        <title>Cytophagales bacterium Strain LB-30, isolated from soil.</title>
        <authorList>
            <person name="Liu B."/>
        </authorList>
    </citation>
    <scope>NUCLEOTIDE SEQUENCE</scope>
    <source>
        <strain evidence="2">LB-30</strain>
    </source>
</reference>
<comment type="caution">
    <text evidence="2">The sequence shown here is derived from an EMBL/GenBank/DDBJ whole genome shotgun (WGS) entry which is preliminary data.</text>
</comment>
<gene>
    <name evidence="2" type="ORF">QWY31_07425</name>
</gene>
<name>A0ABT8F524_9BACT</name>
<sequence length="137" mass="15706">MDRVFVDSDIILDLLSARQPHYSPAAELFSLADEGFVKIFVSSLSFSNVNYILSRQYNGDQARKMLLKFKTLVSILPVNDKTIELALSSEFKDFEDAIQYYTAIESKIETLLTRNLKDFRKAEISVLTAEHYLKSLE</sequence>
<dbReference type="InterPro" id="IPR002716">
    <property type="entry name" value="PIN_dom"/>
</dbReference>
<dbReference type="EMBL" id="JAUHJS010000003">
    <property type="protein sequence ID" value="MDN4165326.1"/>
    <property type="molecule type" value="Genomic_DNA"/>
</dbReference>
<organism evidence="2 3">
    <name type="scientific">Shiella aurantiaca</name>
    <dbReference type="NCBI Taxonomy" id="3058365"/>
    <lineage>
        <taxon>Bacteria</taxon>
        <taxon>Pseudomonadati</taxon>
        <taxon>Bacteroidota</taxon>
        <taxon>Cytophagia</taxon>
        <taxon>Cytophagales</taxon>
        <taxon>Shiellaceae</taxon>
        <taxon>Shiella</taxon>
    </lineage>
</organism>
<feature type="domain" description="PIN" evidence="1">
    <location>
        <begin position="3"/>
        <end position="116"/>
    </location>
</feature>
<evidence type="ECO:0000313" key="3">
    <source>
        <dbReference type="Proteomes" id="UP001168552"/>
    </source>
</evidence>
<accession>A0ABT8F524</accession>
<dbReference type="SUPFAM" id="SSF88723">
    <property type="entry name" value="PIN domain-like"/>
    <property type="match status" value="1"/>
</dbReference>
<dbReference type="RefSeq" id="WP_320003851.1">
    <property type="nucleotide sequence ID" value="NZ_JAUHJS010000003.1"/>
</dbReference>
<protein>
    <submittedName>
        <fullName evidence="2">PIN domain-containing protein</fullName>
    </submittedName>
</protein>
<dbReference type="Pfam" id="PF13470">
    <property type="entry name" value="PIN_3"/>
    <property type="match status" value="1"/>
</dbReference>
<evidence type="ECO:0000259" key="1">
    <source>
        <dbReference type="Pfam" id="PF13470"/>
    </source>
</evidence>
<keyword evidence="3" id="KW-1185">Reference proteome</keyword>
<dbReference type="Gene3D" id="3.40.50.1010">
    <property type="entry name" value="5'-nuclease"/>
    <property type="match status" value="1"/>
</dbReference>